<proteinExistence type="predicted"/>
<dbReference type="InterPro" id="IPR016161">
    <property type="entry name" value="Ald_DH/histidinol_DH"/>
</dbReference>
<accession>A0A7H4N0Z8</accession>
<gene>
    <name evidence="2" type="primary">astD_1</name>
    <name evidence="2" type="ORF">NCTC11685_00917</name>
</gene>
<dbReference type="EC" id="1.2.1.71" evidence="2"/>
<organism evidence="2 3">
    <name type="scientific">Klebsiella michiganensis</name>
    <dbReference type="NCBI Taxonomy" id="1134687"/>
    <lineage>
        <taxon>Bacteria</taxon>
        <taxon>Pseudomonadati</taxon>
        <taxon>Pseudomonadota</taxon>
        <taxon>Gammaproteobacteria</taxon>
        <taxon>Enterobacterales</taxon>
        <taxon>Enterobacteriaceae</taxon>
        <taxon>Klebsiella/Raoultella group</taxon>
        <taxon>Klebsiella</taxon>
    </lineage>
</organism>
<evidence type="ECO:0000313" key="3">
    <source>
        <dbReference type="Proteomes" id="UP000254863"/>
    </source>
</evidence>
<keyword evidence="2" id="KW-0560">Oxidoreductase</keyword>
<dbReference type="Proteomes" id="UP000254863">
    <property type="component" value="Unassembled WGS sequence"/>
</dbReference>
<dbReference type="InterPro" id="IPR016163">
    <property type="entry name" value="Ald_DH_C"/>
</dbReference>
<dbReference type="SUPFAM" id="SSF53720">
    <property type="entry name" value="ALDH-like"/>
    <property type="match status" value="1"/>
</dbReference>
<evidence type="ECO:0000259" key="1">
    <source>
        <dbReference type="Pfam" id="PF00171"/>
    </source>
</evidence>
<dbReference type="GO" id="GO:0043824">
    <property type="term" value="F:succinylglutamate-semialdehyde dehydrogenase activity"/>
    <property type="evidence" value="ECO:0007669"/>
    <property type="project" value="UniProtKB-EC"/>
</dbReference>
<reference evidence="2 3" key="1">
    <citation type="submission" date="2018-06" db="EMBL/GenBank/DDBJ databases">
        <authorList>
            <consortium name="Pathogen Informatics"/>
            <person name="Doyle S."/>
        </authorList>
    </citation>
    <scope>NUCLEOTIDE SEQUENCE [LARGE SCALE GENOMIC DNA]</scope>
    <source>
        <strain evidence="2 3">NCTC11685</strain>
    </source>
</reference>
<dbReference type="Pfam" id="PF00171">
    <property type="entry name" value="Aldedh"/>
    <property type="match status" value="1"/>
</dbReference>
<dbReference type="InterPro" id="IPR015590">
    <property type="entry name" value="Aldehyde_DH_dom"/>
</dbReference>
<name>A0A7H4N0Z8_9ENTR</name>
<dbReference type="AlphaFoldDB" id="A0A7H4N0Z8"/>
<protein>
    <submittedName>
        <fullName evidence="2">Succinylglutamic semialdehyde dehydrogenase</fullName>
        <ecNumber evidence="2">1.2.1.71</ecNumber>
    </submittedName>
</protein>
<comment type="caution">
    <text evidence="2">The sequence shown here is derived from an EMBL/GenBank/DDBJ whole genome shotgun (WGS) entry which is preliminary data.</text>
</comment>
<evidence type="ECO:0000313" key="2">
    <source>
        <dbReference type="EMBL" id="STV73729.1"/>
    </source>
</evidence>
<dbReference type="Gene3D" id="3.40.309.10">
    <property type="entry name" value="Aldehyde Dehydrogenase, Chain A, domain 2"/>
    <property type="match status" value="1"/>
</dbReference>
<feature type="domain" description="Aldehyde dehydrogenase" evidence="1">
    <location>
        <begin position="15"/>
        <end position="80"/>
    </location>
</feature>
<sequence length="90" mass="9584">MASGGKTLLEPRLLQAGTSLLTPGIIEMSAVAQVADEEVFGPLLCVWRYDHFDEAIALANATRFGLSCGLISRRTRQIRPAAAGGAGRDR</sequence>
<dbReference type="EMBL" id="UGMS01000001">
    <property type="protein sequence ID" value="STV73729.1"/>
    <property type="molecule type" value="Genomic_DNA"/>
</dbReference>